<sequence>MPAGRTSPSVAIITPQQYRLFFLSIRVETKSQTPGPSSFEEEREMKRNWKAAVATAQTIATQITRRSRTVAAIAIGTASITLLAPAAMAQGEHIVSSQVISDTVVGTSETGGCASGDCGGASGEVGVQGREYGQPDLFYNYYTQGPANAANAQMYVSPVPVPPNVGQTYLTYQPFYPHEMLYWHKDRYHNYYDNGRGMNRTRAIYYSPPVRQAASNFYWNTLRLPR</sequence>
<reference evidence="1 2" key="1">
    <citation type="journal article" date="2013" name="Mar. Genomics">
        <title>Expression of sulfatases in Rhodopirellula baltica and the diversity of sulfatases in the genus Rhodopirellula.</title>
        <authorList>
            <person name="Wegner C.E."/>
            <person name="Richter-Heitmann T."/>
            <person name="Klindworth A."/>
            <person name="Klockow C."/>
            <person name="Richter M."/>
            <person name="Achstetter T."/>
            <person name="Glockner F.O."/>
            <person name="Harder J."/>
        </authorList>
    </citation>
    <scope>NUCLEOTIDE SEQUENCE [LARGE SCALE GENOMIC DNA]</scope>
    <source>
        <strain evidence="1 2">WH47</strain>
    </source>
</reference>
<evidence type="ECO:0000313" key="1">
    <source>
        <dbReference type="EMBL" id="EGF29089.1"/>
    </source>
</evidence>
<dbReference type="PATRIC" id="fig|991778.3.peg.980"/>
<comment type="caution">
    <text evidence="1">The sequence shown here is derived from an EMBL/GenBank/DDBJ whole genome shotgun (WGS) entry which is preliminary data.</text>
</comment>
<accession>F2AMM5</accession>
<evidence type="ECO:0000313" key="2">
    <source>
        <dbReference type="Proteomes" id="UP000006222"/>
    </source>
</evidence>
<dbReference type="AlphaFoldDB" id="F2AMM5"/>
<proteinExistence type="predicted"/>
<dbReference type="Proteomes" id="UP000006222">
    <property type="component" value="Unassembled WGS sequence"/>
</dbReference>
<dbReference type="EMBL" id="AFAR01000055">
    <property type="protein sequence ID" value="EGF29089.1"/>
    <property type="molecule type" value="Genomic_DNA"/>
</dbReference>
<gene>
    <name evidence="1" type="ORF">RBWH47_04728</name>
</gene>
<organism evidence="1 2">
    <name type="scientific">Rhodopirellula baltica WH47</name>
    <dbReference type="NCBI Taxonomy" id="991778"/>
    <lineage>
        <taxon>Bacteria</taxon>
        <taxon>Pseudomonadati</taxon>
        <taxon>Planctomycetota</taxon>
        <taxon>Planctomycetia</taxon>
        <taxon>Pirellulales</taxon>
        <taxon>Pirellulaceae</taxon>
        <taxon>Rhodopirellula</taxon>
    </lineage>
</organism>
<name>F2AMM5_RHOBT</name>
<protein>
    <submittedName>
        <fullName evidence="1">Uncharacterized protein</fullName>
    </submittedName>
</protein>